<feature type="region of interest" description="Disordered" evidence="2">
    <location>
        <begin position="164"/>
        <end position="202"/>
    </location>
</feature>
<keyword evidence="1" id="KW-0862">Zinc</keyword>
<evidence type="ECO:0000256" key="2">
    <source>
        <dbReference type="SAM" id="MobiDB-lite"/>
    </source>
</evidence>
<feature type="zinc finger region" description="C3H1-type" evidence="1">
    <location>
        <begin position="203"/>
        <end position="231"/>
    </location>
</feature>
<dbReference type="SUPFAM" id="SSF53098">
    <property type="entry name" value="Ribonuclease H-like"/>
    <property type="match status" value="1"/>
</dbReference>
<evidence type="ECO:0000259" key="3">
    <source>
        <dbReference type="PROSITE" id="PS50103"/>
    </source>
</evidence>
<dbReference type="InterPro" id="IPR000571">
    <property type="entry name" value="Znf_CCCH"/>
</dbReference>
<keyword evidence="1" id="KW-0479">Metal-binding</keyword>
<dbReference type="GO" id="GO:0003676">
    <property type="term" value="F:nucleic acid binding"/>
    <property type="evidence" value="ECO:0007669"/>
    <property type="project" value="InterPro"/>
</dbReference>
<dbReference type="OrthoDB" id="408995at2759"/>
<proteinExistence type="predicted"/>
<dbReference type="EMBL" id="LSRX01001070">
    <property type="protein sequence ID" value="OLP84082.1"/>
    <property type="molecule type" value="Genomic_DNA"/>
</dbReference>
<dbReference type="InterPro" id="IPR013103">
    <property type="entry name" value="RVT_2"/>
</dbReference>
<dbReference type="InterPro" id="IPR043502">
    <property type="entry name" value="DNA/RNA_pol_sf"/>
</dbReference>
<evidence type="ECO:0000256" key="1">
    <source>
        <dbReference type="PROSITE-ProRule" id="PRU00723"/>
    </source>
</evidence>
<evidence type="ECO:0000259" key="4">
    <source>
        <dbReference type="PROSITE" id="PS50994"/>
    </source>
</evidence>
<dbReference type="InterPro" id="IPR036397">
    <property type="entry name" value="RNaseH_sf"/>
</dbReference>
<dbReference type="PANTHER" id="PTHR11439:SF463">
    <property type="entry name" value="REVERSE TRANSCRIPTASE TY1_COPIA-TYPE DOMAIN-CONTAINING PROTEIN"/>
    <property type="match status" value="1"/>
</dbReference>
<dbReference type="Gene3D" id="3.30.420.10">
    <property type="entry name" value="Ribonuclease H-like superfamily/Ribonuclease H"/>
    <property type="match status" value="1"/>
</dbReference>
<comment type="caution">
    <text evidence="5">The sequence shown here is derived from an EMBL/GenBank/DDBJ whole genome shotgun (WGS) entry which is preliminary data.</text>
</comment>
<keyword evidence="1" id="KW-0863">Zinc-finger</keyword>
<evidence type="ECO:0000313" key="5">
    <source>
        <dbReference type="EMBL" id="OLP84082.1"/>
    </source>
</evidence>
<keyword evidence="6" id="KW-1185">Reference proteome</keyword>
<dbReference type="PROSITE" id="PS50103">
    <property type="entry name" value="ZF_C3H1"/>
    <property type="match status" value="1"/>
</dbReference>
<feature type="domain" description="C3H1-type" evidence="3">
    <location>
        <begin position="203"/>
        <end position="231"/>
    </location>
</feature>
<dbReference type="Pfam" id="PF07727">
    <property type="entry name" value="RVT_2"/>
    <property type="match status" value="1"/>
</dbReference>
<dbReference type="Proteomes" id="UP000186817">
    <property type="component" value="Unassembled WGS sequence"/>
</dbReference>
<gene>
    <name evidence="5" type="primary">GIP</name>
    <name evidence="5" type="ORF">AK812_SmicGene35101</name>
</gene>
<dbReference type="InterPro" id="IPR012337">
    <property type="entry name" value="RNaseH-like_sf"/>
</dbReference>
<protein>
    <submittedName>
        <fullName evidence="5">Copia protein</fullName>
    </submittedName>
</protein>
<feature type="domain" description="Integrase catalytic" evidence="4">
    <location>
        <begin position="836"/>
        <end position="935"/>
    </location>
</feature>
<dbReference type="SUPFAM" id="SSF56672">
    <property type="entry name" value="DNA/RNA polymerases"/>
    <property type="match status" value="1"/>
</dbReference>
<reference evidence="5 6" key="1">
    <citation type="submission" date="2016-02" db="EMBL/GenBank/DDBJ databases">
        <title>Genome analysis of coral dinoflagellate symbionts highlights evolutionary adaptations to a symbiotic lifestyle.</title>
        <authorList>
            <person name="Aranda M."/>
            <person name="Li Y."/>
            <person name="Liew Y.J."/>
            <person name="Baumgarten S."/>
            <person name="Simakov O."/>
            <person name="Wilson M."/>
            <person name="Piel J."/>
            <person name="Ashoor H."/>
            <person name="Bougouffa S."/>
            <person name="Bajic V.B."/>
            <person name="Ryu T."/>
            <person name="Ravasi T."/>
            <person name="Bayer T."/>
            <person name="Micklem G."/>
            <person name="Kim H."/>
            <person name="Bhak J."/>
            <person name="Lajeunesse T.C."/>
            <person name="Voolstra C.R."/>
        </authorList>
    </citation>
    <scope>NUCLEOTIDE SEQUENCE [LARGE SCALE GENOMIC DNA]</scope>
    <source>
        <strain evidence="5 6">CCMP2467</strain>
    </source>
</reference>
<feature type="compositionally biased region" description="Basic and acidic residues" evidence="2">
    <location>
        <begin position="174"/>
        <end position="188"/>
    </location>
</feature>
<feature type="region of interest" description="Disordered" evidence="2">
    <location>
        <begin position="246"/>
        <end position="308"/>
    </location>
</feature>
<dbReference type="GO" id="GO:0008270">
    <property type="term" value="F:zinc ion binding"/>
    <property type="evidence" value="ECO:0007669"/>
    <property type="project" value="UniProtKB-KW"/>
</dbReference>
<name>A0A1Q9CMD8_SYMMI</name>
<dbReference type="PANTHER" id="PTHR11439">
    <property type="entry name" value="GAG-POL-RELATED RETROTRANSPOSON"/>
    <property type="match status" value="1"/>
</dbReference>
<dbReference type="InterPro" id="IPR001584">
    <property type="entry name" value="Integrase_cat-core"/>
</dbReference>
<evidence type="ECO:0000313" key="6">
    <source>
        <dbReference type="Proteomes" id="UP000186817"/>
    </source>
</evidence>
<dbReference type="GO" id="GO:0015074">
    <property type="term" value="P:DNA integration"/>
    <property type="evidence" value="ECO:0007669"/>
    <property type="project" value="InterPro"/>
</dbReference>
<sequence>MERFVRIEARGVAMLTKALPSALYEQALSLRSVTCTCLLFLAMRMFQPGGLSERSELLKGLTALAVSETAAGAVATLQKWFRHLERAKAMEISVPDSSLLLDGVDKCMRGILQSNPNLQFRVQAIRMHLQLDTTPSQEAVEEYTRTLLAEMELLAVSAPDVGSKRQRVAALGQDEEKGKGRKGAKGDEAPQSTGTGTGRGGKADLRKVCQAWSTDAGCPQGKLCTMAHTPERPGGCWVCGGQHHKHECKAPGGGKAPKTDGAPTAGGGDHASKGKDKKGKGGGGKADPKNPQVPAPKSTPKGGGNQGNISEAAIREAAQILQSLRLSAVRCDIKSASEVLSRASKHGRRGLIDGGATSCLRTAYDMERELPTVPVKLAYGSCDLHINQYGTLLSVVPVSPIISVKALLRLGYRIDWNASRCRIYHPKFGELDVDTSTGCPEVDEEVALGLIDQYELYVGQHDTRGARLRCIIEDLRSKGTEDLVGLIGAGDSQADAAFSALIARMFPDVCAETLEQCVVSLQDSVEEPPTWNRMLGGCLMILQRRLGLTRVCFFQGPVGHRKRRPTCLGTNLEPDPVIVECGVPLSMIDYVERKDYGMLEELWSEWAPGLIQAMSSMLHRSFAMTRQETSVGGELRKIDPGFLHHLQQNHMPYRHDCVTCLKGSARRKQRRRVLTPQSWCLSVDTAGPFVKGRDEHTTKARYLIVGVLSVPILVLNGKEVDVPCDADEGPPVPEGGAIDDAEWLSDCVGAAEEPEPGLSTREVADARESWSEWDRLVKSSRKDWLCEAQSEKLPKVEIVDFVYVEAIERKRHGEVLTAIGRMHARAKAEGFDVRRLHSDRGREYNNKSLRDWCARHSVHKTLAVAEEHQGNGRAEGAIMRVKNLTRTILEESDGEKLDWPLAAKLAAHELKNAARRRLKIDVQQSLPFNTKVQIISRSWKRETWESRTTTALVKCPSADMSRGWVVATEDGKLMTTGKLFPSVDQGKVSFSSTGSAVDLDAPDYRIKGKTSIKQLQDEFWGFSQEAQVLTRSVALKCASIELQKLQKILCENESLDYLQASCDGEELVQLECVDATGARPEEQEEPPLQTKIIGADQVRREPEKWIPSMIEEYQSLVSKTGAVQELSDSQYKQLLEDPGVTLEIIPGKLVYVHKTSGRRKSRIVGCGNYCQGGSGERNELYASGAGAEPLRLMIRRCALRPEWVLASVDVRTAFLQAPLLEQERGGKRLVTIVRVPSILRETGVTACKFWRVQKALYGLASAPKSWSSYRDKVLAGLSIPCEGGVLRLSRMLEDANLLHIIKLPGEGGSNDSGEGQKLGVVALYVDDILIGAERSICEAVIKALQDQWELSPPEWLEATGDQMKFAGYELQKTSEGIRLHQESYVRDLLEQTEESIVGEERAPAVKMGSFDDVVDESDKRELTKRSQTLIGQLLWLAGRTRPDLAYGVSMAAQKIASSPKEALARAEHLVKYLRGAPGVGLHYKAADGGHGKWNQLRYSQTSTTLEVFTDASFAADEQCRSFGSVHLYWGGALVMWAASRQTLIAAHTAESELYSLSEGHLMGKALRPTVAALMSISEAEDIMEEYYAELRAAYVNAEDVPELIRVIQVNILKIPTQLCCLKNMCISQVLRGVTLRTFRLLVMEALQPGEQYALLDPMVGA</sequence>
<organism evidence="5 6">
    <name type="scientific">Symbiodinium microadriaticum</name>
    <name type="common">Dinoflagellate</name>
    <name type="synonym">Zooxanthella microadriatica</name>
    <dbReference type="NCBI Taxonomy" id="2951"/>
    <lineage>
        <taxon>Eukaryota</taxon>
        <taxon>Sar</taxon>
        <taxon>Alveolata</taxon>
        <taxon>Dinophyceae</taxon>
        <taxon>Suessiales</taxon>
        <taxon>Symbiodiniaceae</taxon>
        <taxon>Symbiodinium</taxon>
    </lineage>
</organism>
<dbReference type="PROSITE" id="PS50994">
    <property type="entry name" value="INTEGRASE"/>
    <property type="match status" value="1"/>
</dbReference>
<accession>A0A1Q9CMD8</accession>